<protein>
    <submittedName>
        <fullName evidence="2">Uncharacterized protein</fullName>
    </submittedName>
</protein>
<reference evidence="2" key="1">
    <citation type="submission" date="2021-02" db="EMBL/GenBank/DDBJ databases">
        <authorList>
            <person name="Dougan E. K."/>
            <person name="Rhodes N."/>
            <person name="Thang M."/>
            <person name="Chan C."/>
        </authorList>
    </citation>
    <scope>NUCLEOTIDE SEQUENCE</scope>
</reference>
<evidence type="ECO:0000313" key="3">
    <source>
        <dbReference type="EMBL" id="CAE8741339.1"/>
    </source>
</evidence>
<keyword evidence="4" id="KW-1185">Reference proteome</keyword>
<gene>
    <name evidence="2" type="ORF">PGLA1383_LOCUS44309</name>
    <name evidence="3" type="ORF">PGLA2088_LOCUS50410</name>
</gene>
<feature type="non-terminal residue" evidence="2">
    <location>
        <position position="1"/>
    </location>
</feature>
<dbReference type="EMBL" id="CAJNNW010037372">
    <property type="protein sequence ID" value="CAE8741339.1"/>
    <property type="molecule type" value="Genomic_DNA"/>
</dbReference>
<comment type="caution">
    <text evidence="2">The sequence shown here is derived from an EMBL/GenBank/DDBJ whole genome shotgun (WGS) entry which is preliminary data.</text>
</comment>
<feature type="non-terminal residue" evidence="2">
    <location>
        <position position="89"/>
    </location>
</feature>
<dbReference type="AlphaFoldDB" id="A0A813GRA2"/>
<accession>A0A813GRA2</accession>
<organism evidence="2 4">
    <name type="scientific">Polarella glacialis</name>
    <name type="common">Dinoflagellate</name>
    <dbReference type="NCBI Taxonomy" id="89957"/>
    <lineage>
        <taxon>Eukaryota</taxon>
        <taxon>Sar</taxon>
        <taxon>Alveolata</taxon>
        <taxon>Dinophyceae</taxon>
        <taxon>Suessiales</taxon>
        <taxon>Suessiaceae</taxon>
        <taxon>Polarella</taxon>
    </lineage>
</organism>
<dbReference type="EMBL" id="CAJNNV010029212">
    <property type="protein sequence ID" value="CAE8627578.1"/>
    <property type="molecule type" value="Genomic_DNA"/>
</dbReference>
<feature type="compositionally biased region" description="Acidic residues" evidence="1">
    <location>
        <begin position="65"/>
        <end position="77"/>
    </location>
</feature>
<name>A0A813GRA2_POLGL</name>
<evidence type="ECO:0000313" key="2">
    <source>
        <dbReference type="EMBL" id="CAE8627578.1"/>
    </source>
</evidence>
<dbReference type="Proteomes" id="UP000654075">
    <property type="component" value="Unassembled WGS sequence"/>
</dbReference>
<proteinExistence type="predicted"/>
<sequence>VAHTTFLRMANVAMFEQQACDVRGLTPSDASILEEKTATQSPRSQPICCRESSAETRCDSKCGDSEDEDDDASCQEGQDDEYYAFLREM</sequence>
<evidence type="ECO:0000256" key="1">
    <source>
        <dbReference type="SAM" id="MobiDB-lite"/>
    </source>
</evidence>
<dbReference type="Proteomes" id="UP000626109">
    <property type="component" value="Unassembled WGS sequence"/>
</dbReference>
<evidence type="ECO:0000313" key="4">
    <source>
        <dbReference type="Proteomes" id="UP000654075"/>
    </source>
</evidence>
<feature type="region of interest" description="Disordered" evidence="1">
    <location>
        <begin position="57"/>
        <end position="77"/>
    </location>
</feature>